<dbReference type="PANTHER" id="PTHR43442">
    <property type="entry name" value="GLUCONOKINASE-RELATED"/>
    <property type="match status" value="1"/>
</dbReference>
<dbReference type="GO" id="GO:0005737">
    <property type="term" value="C:cytoplasm"/>
    <property type="evidence" value="ECO:0007669"/>
    <property type="project" value="TreeGrafter"/>
</dbReference>
<evidence type="ECO:0000256" key="8">
    <source>
        <dbReference type="ARBA" id="ARBA00023064"/>
    </source>
</evidence>
<dbReference type="NCBIfam" id="TIGR01313">
    <property type="entry name" value="therm_gnt_kin"/>
    <property type="match status" value="1"/>
</dbReference>
<evidence type="ECO:0000313" key="12">
    <source>
        <dbReference type="Proteomes" id="UP000321118"/>
    </source>
</evidence>
<dbReference type="CDD" id="cd02021">
    <property type="entry name" value="GntK"/>
    <property type="match status" value="1"/>
</dbReference>
<reference evidence="11 12" key="1">
    <citation type="submission" date="2019-07" db="EMBL/GenBank/DDBJ databases">
        <title>Whole genome shotgun sequence of Cellulomonas xylanilytica NBRC 101102.</title>
        <authorList>
            <person name="Hosoyama A."/>
            <person name="Uohara A."/>
            <person name="Ohji S."/>
            <person name="Ichikawa N."/>
        </authorList>
    </citation>
    <scope>NUCLEOTIDE SEQUENCE [LARGE SCALE GENOMIC DNA]</scope>
    <source>
        <strain evidence="11 12">NBRC 101102</strain>
    </source>
</reference>
<evidence type="ECO:0000313" key="11">
    <source>
        <dbReference type="EMBL" id="GEK19861.1"/>
    </source>
</evidence>
<dbReference type="GO" id="GO:0046316">
    <property type="term" value="F:gluconokinase activity"/>
    <property type="evidence" value="ECO:0007669"/>
    <property type="project" value="UniProtKB-EC"/>
</dbReference>
<keyword evidence="7 10" id="KW-0067">ATP-binding</keyword>
<organism evidence="11 12">
    <name type="scientific">Cellulomonas xylanilytica</name>
    <dbReference type="NCBI Taxonomy" id="233583"/>
    <lineage>
        <taxon>Bacteria</taxon>
        <taxon>Bacillati</taxon>
        <taxon>Actinomycetota</taxon>
        <taxon>Actinomycetes</taxon>
        <taxon>Micrococcales</taxon>
        <taxon>Cellulomonadaceae</taxon>
        <taxon>Cellulomonas</taxon>
    </lineage>
</organism>
<dbReference type="InterPro" id="IPR027417">
    <property type="entry name" value="P-loop_NTPase"/>
</dbReference>
<evidence type="ECO:0000256" key="7">
    <source>
        <dbReference type="ARBA" id="ARBA00022840"/>
    </source>
</evidence>
<dbReference type="InterPro" id="IPR006001">
    <property type="entry name" value="Therm_gnt_kin"/>
</dbReference>
<dbReference type="EMBL" id="BJUB01000001">
    <property type="protein sequence ID" value="GEK19861.1"/>
    <property type="molecule type" value="Genomic_DNA"/>
</dbReference>
<evidence type="ECO:0000256" key="6">
    <source>
        <dbReference type="ARBA" id="ARBA00022777"/>
    </source>
</evidence>
<dbReference type="FunFam" id="3.40.50.300:FF:000522">
    <property type="entry name" value="Gluconokinase"/>
    <property type="match status" value="1"/>
</dbReference>
<comment type="catalytic activity">
    <reaction evidence="9 10">
        <text>D-gluconate + ATP = 6-phospho-D-gluconate + ADP + H(+)</text>
        <dbReference type="Rhea" id="RHEA:19433"/>
        <dbReference type="ChEBI" id="CHEBI:15378"/>
        <dbReference type="ChEBI" id="CHEBI:18391"/>
        <dbReference type="ChEBI" id="CHEBI:30616"/>
        <dbReference type="ChEBI" id="CHEBI:58759"/>
        <dbReference type="ChEBI" id="CHEBI:456216"/>
        <dbReference type="EC" id="2.7.1.12"/>
    </reaction>
</comment>
<comment type="similarity">
    <text evidence="2 10">Belongs to the gluconokinase GntK/GntV family.</text>
</comment>
<evidence type="ECO:0000256" key="2">
    <source>
        <dbReference type="ARBA" id="ARBA00008420"/>
    </source>
</evidence>
<dbReference type="AlphaFoldDB" id="A0A510V202"/>
<sequence length="177" mass="18791">MIPVVVMGVSGCGKSTVGALLADRLAVPFLDADSLHPAANLRKMARGAPLDDDDRWPWLHQVGRALAAHPGGAVVACSALRRAYRDVLRDAVPGVRFVHLAGTREQLAARMRAREGHFMPVSLLDTQLATLEQLDDDETGTVLDCTLDPATLAGAAQAWLARPAGLVGVLRTGVDTR</sequence>
<dbReference type="GO" id="GO:0019521">
    <property type="term" value="P:D-gluconate metabolic process"/>
    <property type="evidence" value="ECO:0007669"/>
    <property type="project" value="UniProtKB-KW"/>
</dbReference>
<evidence type="ECO:0000256" key="9">
    <source>
        <dbReference type="ARBA" id="ARBA00048090"/>
    </source>
</evidence>
<protein>
    <recommendedName>
        <fullName evidence="3 10">Gluconokinase</fullName>
        <ecNumber evidence="3 10">2.7.1.12</ecNumber>
    </recommendedName>
</protein>
<dbReference type="Pfam" id="PF13671">
    <property type="entry name" value="AAA_33"/>
    <property type="match status" value="1"/>
</dbReference>
<comment type="caution">
    <text evidence="11">The sequence shown here is derived from an EMBL/GenBank/DDBJ whole genome shotgun (WGS) entry which is preliminary data.</text>
</comment>
<evidence type="ECO:0000256" key="1">
    <source>
        <dbReference type="ARBA" id="ARBA00004761"/>
    </source>
</evidence>
<dbReference type="PANTHER" id="PTHR43442:SF3">
    <property type="entry name" value="GLUCONOKINASE-RELATED"/>
    <property type="match status" value="1"/>
</dbReference>
<dbReference type="Proteomes" id="UP000321118">
    <property type="component" value="Unassembled WGS sequence"/>
</dbReference>
<comment type="pathway">
    <text evidence="1">Carbohydrate acid metabolism.</text>
</comment>
<accession>A0A510V202</accession>
<keyword evidence="6 10" id="KW-0418">Kinase</keyword>
<name>A0A510V202_9CELL</name>
<dbReference type="GO" id="GO:0005524">
    <property type="term" value="F:ATP binding"/>
    <property type="evidence" value="ECO:0007669"/>
    <property type="project" value="UniProtKB-KW"/>
</dbReference>
<keyword evidence="12" id="KW-1185">Reference proteome</keyword>
<evidence type="ECO:0000256" key="4">
    <source>
        <dbReference type="ARBA" id="ARBA00022679"/>
    </source>
</evidence>
<evidence type="ECO:0000256" key="3">
    <source>
        <dbReference type="ARBA" id="ARBA00012054"/>
    </source>
</evidence>
<evidence type="ECO:0000256" key="5">
    <source>
        <dbReference type="ARBA" id="ARBA00022741"/>
    </source>
</evidence>
<keyword evidence="4 10" id="KW-0808">Transferase</keyword>
<keyword evidence="8" id="KW-0311">Gluconate utilization</keyword>
<proteinExistence type="inferred from homology"/>
<evidence type="ECO:0000256" key="10">
    <source>
        <dbReference type="RuleBase" id="RU363066"/>
    </source>
</evidence>
<keyword evidence="5 10" id="KW-0547">Nucleotide-binding</keyword>
<gene>
    <name evidence="11" type="primary">aroK</name>
    <name evidence="11" type="ORF">CXY01_03810</name>
</gene>
<dbReference type="Gene3D" id="3.40.50.300">
    <property type="entry name" value="P-loop containing nucleotide triphosphate hydrolases"/>
    <property type="match status" value="1"/>
</dbReference>
<dbReference type="SUPFAM" id="SSF52540">
    <property type="entry name" value="P-loop containing nucleoside triphosphate hydrolases"/>
    <property type="match status" value="1"/>
</dbReference>
<dbReference type="EC" id="2.7.1.12" evidence="3 10"/>